<dbReference type="GeneID" id="40323408"/>
<reference evidence="3 4" key="1">
    <citation type="journal article" date="2018" name="BMC Genomics">
        <title>Genomic comparison of Trypanosoma conorhini and Trypanosoma rangeli to Trypanosoma cruzi strains of high and low virulence.</title>
        <authorList>
            <person name="Bradwell K.R."/>
            <person name="Koparde V.N."/>
            <person name="Matveyev A.V."/>
            <person name="Serrano M.G."/>
            <person name="Alves J.M."/>
            <person name="Parikh H."/>
            <person name="Huang B."/>
            <person name="Lee V."/>
            <person name="Espinosa-Alvarez O."/>
            <person name="Ortiz P.A."/>
            <person name="Costa-Martins A.G."/>
            <person name="Teixeira M.M."/>
            <person name="Buck G.A."/>
        </authorList>
    </citation>
    <scope>NUCLEOTIDE SEQUENCE [LARGE SCALE GENOMIC DNA]</scope>
    <source>
        <strain evidence="3 4">025E</strain>
    </source>
</reference>
<comment type="caution">
    <text evidence="3">The sequence shown here is derived from an EMBL/GenBank/DDBJ whole genome shotgun (WGS) entry which is preliminary data.</text>
</comment>
<evidence type="ECO:0000256" key="1">
    <source>
        <dbReference type="SAM" id="MobiDB-lite"/>
    </source>
</evidence>
<feature type="compositionally biased region" description="Low complexity" evidence="1">
    <location>
        <begin position="169"/>
        <end position="182"/>
    </location>
</feature>
<gene>
    <name evidence="3" type="ORF">Tco025E_09797</name>
</gene>
<protein>
    <submittedName>
        <fullName evidence="3">Mucin-like glycoprotein</fullName>
    </submittedName>
</protein>
<evidence type="ECO:0000256" key="2">
    <source>
        <dbReference type="SAM" id="SignalP"/>
    </source>
</evidence>
<evidence type="ECO:0000313" key="4">
    <source>
        <dbReference type="Proteomes" id="UP000284403"/>
    </source>
</evidence>
<feature type="chain" id="PRO_5018541231" evidence="2">
    <location>
        <begin position="29"/>
        <end position="269"/>
    </location>
</feature>
<dbReference type="RefSeq" id="XP_029223263.1">
    <property type="nucleotide sequence ID" value="XM_029376604.1"/>
</dbReference>
<keyword evidence="2" id="KW-0732">Signal</keyword>
<dbReference type="EMBL" id="MKKU01001311">
    <property type="protein sequence ID" value="RNE96151.1"/>
    <property type="molecule type" value="Genomic_DNA"/>
</dbReference>
<keyword evidence="4" id="KW-1185">Reference proteome</keyword>
<proteinExistence type="predicted"/>
<feature type="region of interest" description="Disordered" evidence="1">
    <location>
        <begin position="150"/>
        <end position="225"/>
    </location>
</feature>
<evidence type="ECO:0000313" key="3">
    <source>
        <dbReference type="EMBL" id="RNE96151.1"/>
    </source>
</evidence>
<feature type="signal peptide" evidence="2">
    <location>
        <begin position="1"/>
        <end position="28"/>
    </location>
</feature>
<organism evidence="3 4">
    <name type="scientific">Trypanosoma conorhini</name>
    <dbReference type="NCBI Taxonomy" id="83891"/>
    <lineage>
        <taxon>Eukaryota</taxon>
        <taxon>Discoba</taxon>
        <taxon>Euglenozoa</taxon>
        <taxon>Kinetoplastea</taxon>
        <taxon>Metakinetoplastina</taxon>
        <taxon>Trypanosomatida</taxon>
        <taxon>Trypanosomatidae</taxon>
        <taxon>Trypanosoma</taxon>
    </lineage>
</organism>
<accession>A0A3R7JSK0</accession>
<dbReference type="Proteomes" id="UP000284403">
    <property type="component" value="Unassembled WGS sequence"/>
</dbReference>
<dbReference type="AlphaFoldDB" id="A0A3R7JSK0"/>
<name>A0A3R7JSK0_9TRYP</name>
<sequence length="269" mass="27688">MATVRRRAVCALALLVLLCCCCASFVCGATWSEPSSVPVQVACKREGKTVLWRFPGEGNWTPCTKGVRGGRFLECSALCHDVEEQYQDWECATACAGANEDAVAFTIKFQREEGKSGFCRDWTASIATETALSETPGICQLPSKAVLPEPPVAGNPLRGEEAQPPAAPAAPEAPAAGTPAADGAGGAEHPTDAAATVGSPDSSSPPPTDPAPEGGSGGPDAPRDWTTFITDAEMMLRKNADGGVVVRGNAAPLLLPLLLLGMWGAGALA</sequence>